<evidence type="ECO:0000256" key="12">
    <source>
        <dbReference type="ARBA" id="ARBA00022989"/>
    </source>
</evidence>
<dbReference type="InterPro" id="IPR036116">
    <property type="entry name" value="FN3_sf"/>
</dbReference>
<dbReference type="GO" id="GO:0004714">
    <property type="term" value="F:transmembrane receptor protein tyrosine kinase activity"/>
    <property type="evidence" value="ECO:0007669"/>
    <property type="project" value="UniProtKB-EC"/>
</dbReference>
<dbReference type="InterPro" id="IPR020635">
    <property type="entry name" value="Tyr_kinase_cat_dom"/>
</dbReference>
<dbReference type="Gene3D" id="2.60.40.10">
    <property type="entry name" value="Immunoglobulins"/>
    <property type="match status" value="4"/>
</dbReference>
<evidence type="ECO:0000256" key="6">
    <source>
        <dbReference type="ARBA" id="ARBA00022679"/>
    </source>
</evidence>
<evidence type="ECO:0000256" key="5">
    <source>
        <dbReference type="ARBA" id="ARBA00022553"/>
    </source>
</evidence>
<dbReference type="GO" id="GO:0007169">
    <property type="term" value="P:cell surface receptor protein tyrosine kinase signaling pathway"/>
    <property type="evidence" value="ECO:0007669"/>
    <property type="project" value="TreeGrafter"/>
</dbReference>
<dbReference type="EC" id="2.7.10.1" evidence="3"/>
<proteinExistence type="inferred from homology"/>
<dbReference type="GeneTree" id="ENSGT00940000160232"/>
<dbReference type="SUPFAM" id="SSF48726">
    <property type="entry name" value="Immunoglobulin"/>
    <property type="match status" value="2"/>
</dbReference>
<dbReference type="PROSITE" id="PS50011">
    <property type="entry name" value="PROTEIN_KINASE_DOM"/>
    <property type="match status" value="1"/>
</dbReference>
<evidence type="ECO:0000256" key="13">
    <source>
        <dbReference type="ARBA" id="ARBA00023136"/>
    </source>
</evidence>
<feature type="domain" description="Ig-like" evidence="24">
    <location>
        <begin position="153"/>
        <end position="238"/>
    </location>
</feature>
<keyword evidence="10" id="KW-0418">Kinase</keyword>
<dbReference type="InterPro" id="IPR000719">
    <property type="entry name" value="Prot_kinase_dom"/>
</dbReference>
<dbReference type="PROSITE" id="PS00107">
    <property type="entry name" value="PROTEIN_KINASE_ATP"/>
    <property type="match status" value="1"/>
</dbReference>
<keyword evidence="14" id="KW-0829">Tyrosine-protein kinase</keyword>
<feature type="binding site" evidence="20">
    <location>
        <position position="568"/>
    </location>
    <ligand>
        <name>ATP</name>
        <dbReference type="ChEBI" id="CHEBI:30616"/>
    </ligand>
</feature>
<dbReference type="GO" id="GO:0043235">
    <property type="term" value="C:receptor complex"/>
    <property type="evidence" value="ECO:0007669"/>
    <property type="project" value="TreeGrafter"/>
</dbReference>
<keyword evidence="8" id="KW-0677">Repeat</keyword>
<dbReference type="PROSITE" id="PS50853">
    <property type="entry name" value="FN3"/>
    <property type="match status" value="2"/>
</dbReference>
<evidence type="ECO:0000256" key="10">
    <source>
        <dbReference type="ARBA" id="ARBA00022777"/>
    </source>
</evidence>
<dbReference type="InterPro" id="IPR003961">
    <property type="entry name" value="FN3_dom"/>
</dbReference>
<evidence type="ECO:0000256" key="21">
    <source>
        <dbReference type="SAM" id="MobiDB-lite"/>
    </source>
</evidence>
<dbReference type="FunFam" id="2.60.40.10:FF:000662">
    <property type="entry name" value="Tyrosine-protein kinase receptor UFO"/>
    <property type="match status" value="1"/>
</dbReference>
<dbReference type="Pfam" id="PF13927">
    <property type="entry name" value="Ig_3"/>
    <property type="match status" value="1"/>
</dbReference>
<evidence type="ECO:0000313" key="27">
    <source>
        <dbReference type="Proteomes" id="UP001108240"/>
    </source>
</evidence>
<name>A0A9J7XW55_CYPCA</name>
<dbReference type="FunFam" id="1.10.510.10:FF:000089">
    <property type="entry name" value="Tyrosine-protein kinase receptor TYRO3"/>
    <property type="match status" value="1"/>
</dbReference>
<dbReference type="Gene3D" id="3.30.200.20">
    <property type="entry name" value="Phosphorylase Kinase, domain 1"/>
    <property type="match status" value="1"/>
</dbReference>
<keyword evidence="13 22" id="KW-0472">Membrane</keyword>
<evidence type="ECO:0000256" key="7">
    <source>
        <dbReference type="ARBA" id="ARBA00022692"/>
    </source>
</evidence>
<evidence type="ECO:0000313" key="26">
    <source>
        <dbReference type="Ensembl" id="ENSCCRP00000111824.1"/>
    </source>
</evidence>
<protein>
    <recommendedName>
        <fullName evidence="3">receptor protein-tyrosine kinase</fullName>
        <ecNumber evidence="3">2.7.10.1</ecNumber>
    </recommendedName>
</protein>
<evidence type="ECO:0000259" key="25">
    <source>
        <dbReference type="PROSITE" id="PS50853"/>
    </source>
</evidence>
<evidence type="ECO:0000256" key="8">
    <source>
        <dbReference type="ARBA" id="ARBA00022737"/>
    </source>
</evidence>
<dbReference type="CDD" id="cd00063">
    <property type="entry name" value="FN3"/>
    <property type="match status" value="2"/>
</dbReference>
<feature type="transmembrane region" description="Helical" evidence="22">
    <location>
        <begin position="451"/>
        <end position="472"/>
    </location>
</feature>
<evidence type="ECO:0000256" key="16">
    <source>
        <dbReference type="ARBA" id="ARBA00023170"/>
    </source>
</evidence>
<feature type="domain" description="Ig-like" evidence="24">
    <location>
        <begin position="20"/>
        <end position="142"/>
    </location>
</feature>
<feature type="region of interest" description="Disordered" evidence="21">
    <location>
        <begin position="1"/>
        <end position="23"/>
    </location>
</feature>
<dbReference type="GO" id="GO:0005524">
    <property type="term" value="F:ATP binding"/>
    <property type="evidence" value="ECO:0007669"/>
    <property type="project" value="UniProtKB-UniRule"/>
</dbReference>
<dbReference type="Pfam" id="PF07714">
    <property type="entry name" value="PK_Tyr_Ser-Thr"/>
    <property type="match status" value="1"/>
</dbReference>
<evidence type="ECO:0000256" key="3">
    <source>
        <dbReference type="ARBA" id="ARBA00011902"/>
    </source>
</evidence>
<keyword evidence="11 20" id="KW-0067">ATP-binding</keyword>
<sequence length="969" mass="107518">MMRSVSDSHTSPTPNRSTKPSATMSGSSFLALFLTTLMRLGCAELLSGLHFMESPKNVTSSLGKPVAVQCILRADSEGQGPLDVLWLKEGQQLEFADTNQMQLPEDGNGWLVISELKIEEVQLSDMGSYQCAVSSGEEEILSMEGYIELEGLPHFSVEPQDLSVVANEELSLRCVAHGPPDPVRVIWLQDGAPLNNLKDPISLSPSTLNISGLNKTSSFSCEAHNRKGVASSGTGVVTVLPSQPHDIKAEEITNSSIRLSWHMGFGGIYPISHCIVQVKASGEDSDEFISSQTVSAPVTSHLISGLEAFSRYDLRLACRSSEGISNWTVWMSVSTSEGVPESAPDNVTAVVNGTEVLLRWSEPPGKMNGQLQGYMMEYSAPNTEQVVVDTGLDTELFVNLSAPLSNVSFRVCAYTGAGQGPWTPLQTITLIPAETGQSRGISSPPAFSWHWWYVVMAIAATVALAVLLAVYVTRLRRKETRFGEAFEPMMESGELVVRYRARRTYSRRTAEATLNSLGISDELKQKLQDVMVDRHKLTLGKTLGEGEFGSVMEGSLTQEDSVLKVAVKTMKIAICTRTEMEDFLREAACMKEFDHQNVMRLLGVCLQTVESEGYPSPVVILPYMKHGDLHSYLLYSRLGDAPVYLPSQMLVKFMTDIARGMEYLSGKNFIHRDLAARNCMLNENMNVCVADFGLSKKIYNGDYYRQGRISKMPVKWIAIESLADRVYTTKSDVWSFGVTMWEIATRGQTPYPGVENSEIYDYLRQGNRLKQPPDCLDSIYSLMFSCWLLSPKDRPSFEILRCELEKVLEMLRHLLAHSLQDGHQLGLGFLPVGSDLLSQALDHRLQLGPHLLQELLMFGQVLLDERLQLVSVLLEVLLQHLPELCAHGLDLRAELLHVLDQLLTCVFSGLQHLATNWGDGLEAVLKVAMEVSEALVRRLLQLISVKLERRLHVLHLRRRLVLQEPGLAA</sequence>
<keyword evidence="18" id="KW-0393">Immunoglobulin domain</keyword>
<accession>A0A9J7XW55</accession>
<dbReference type="GO" id="GO:0051897">
    <property type="term" value="P:positive regulation of phosphatidylinositol 3-kinase/protein kinase B signal transduction"/>
    <property type="evidence" value="ECO:0007669"/>
    <property type="project" value="TreeGrafter"/>
</dbReference>
<dbReference type="InterPro" id="IPR017441">
    <property type="entry name" value="Protein_kinase_ATP_BS"/>
</dbReference>
<dbReference type="SMART" id="SM00219">
    <property type="entry name" value="TyrKc"/>
    <property type="match status" value="1"/>
</dbReference>
<keyword evidence="5" id="KW-0597">Phosphoprotein</keyword>
<dbReference type="InterPro" id="IPR013783">
    <property type="entry name" value="Ig-like_fold"/>
</dbReference>
<feature type="domain" description="Fibronectin type-III" evidence="25">
    <location>
        <begin position="243"/>
        <end position="338"/>
    </location>
</feature>
<keyword evidence="17" id="KW-0325">Glycoprotein</keyword>
<dbReference type="InterPro" id="IPR001245">
    <property type="entry name" value="Ser-Thr/Tyr_kinase_cat_dom"/>
</dbReference>
<feature type="domain" description="Protein kinase" evidence="23">
    <location>
        <begin position="537"/>
        <end position="811"/>
    </location>
</feature>
<comment type="similarity">
    <text evidence="2">Belongs to the protein kinase superfamily. CAMK Ser/Thr protein kinase family.</text>
</comment>
<evidence type="ECO:0000256" key="9">
    <source>
        <dbReference type="ARBA" id="ARBA00022741"/>
    </source>
</evidence>
<dbReference type="SUPFAM" id="SSF49265">
    <property type="entry name" value="Fibronectin type III"/>
    <property type="match status" value="1"/>
</dbReference>
<dbReference type="AlphaFoldDB" id="A0A9J7XW55"/>
<evidence type="ECO:0000256" key="15">
    <source>
        <dbReference type="ARBA" id="ARBA00023157"/>
    </source>
</evidence>
<reference evidence="26" key="1">
    <citation type="submission" date="2025-08" db="UniProtKB">
        <authorList>
            <consortium name="Ensembl"/>
        </authorList>
    </citation>
    <scope>IDENTIFICATION</scope>
</reference>
<keyword evidence="7 22" id="KW-0812">Transmembrane</keyword>
<keyword evidence="6" id="KW-0808">Transferase</keyword>
<dbReference type="Gene3D" id="1.10.510.10">
    <property type="entry name" value="Transferase(Phosphotransferase) domain 1"/>
    <property type="match status" value="1"/>
</dbReference>
<dbReference type="Pfam" id="PF07679">
    <property type="entry name" value="I-set"/>
    <property type="match status" value="1"/>
</dbReference>
<keyword evidence="27" id="KW-1185">Reference proteome</keyword>
<dbReference type="PRINTS" id="PR00109">
    <property type="entry name" value="TYRKINASE"/>
</dbReference>
<dbReference type="InterPro" id="IPR011009">
    <property type="entry name" value="Kinase-like_dom_sf"/>
</dbReference>
<keyword evidence="12 22" id="KW-1133">Transmembrane helix</keyword>
<dbReference type="PROSITE" id="PS50835">
    <property type="entry name" value="IG_LIKE"/>
    <property type="match status" value="2"/>
</dbReference>
<evidence type="ECO:0000256" key="17">
    <source>
        <dbReference type="ARBA" id="ARBA00023180"/>
    </source>
</evidence>
<evidence type="ECO:0000256" key="2">
    <source>
        <dbReference type="ARBA" id="ARBA00006692"/>
    </source>
</evidence>
<comment type="catalytic activity">
    <reaction evidence="19">
        <text>L-tyrosyl-[protein] + ATP = O-phospho-L-tyrosyl-[protein] + ADP + H(+)</text>
        <dbReference type="Rhea" id="RHEA:10596"/>
        <dbReference type="Rhea" id="RHEA-COMP:10136"/>
        <dbReference type="Rhea" id="RHEA-COMP:20101"/>
        <dbReference type="ChEBI" id="CHEBI:15378"/>
        <dbReference type="ChEBI" id="CHEBI:30616"/>
        <dbReference type="ChEBI" id="CHEBI:46858"/>
        <dbReference type="ChEBI" id="CHEBI:61978"/>
        <dbReference type="ChEBI" id="CHEBI:456216"/>
        <dbReference type="EC" id="2.7.10.1"/>
    </reaction>
</comment>
<dbReference type="InterPro" id="IPR003598">
    <property type="entry name" value="Ig_sub2"/>
</dbReference>
<dbReference type="PANTHER" id="PTHR24416:SF323">
    <property type="entry name" value="TYROSINE-PROTEIN KINASE RECEPTOR UFO"/>
    <property type="match status" value="1"/>
</dbReference>
<dbReference type="SMART" id="SM00408">
    <property type="entry name" value="IGc2"/>
    <property type="match status" value="2"/>
</dbReference>
<dbReference type="GO" id="GO:0030168">
    <property type="term" value="P:platelet activation"/>
    <property type="evidence" value="ECO:0007669"/>
    <property type="project" value="TreeGrafter"/>
</dbReference>
<reference evidence="26" key="2">
    <citation type="submission" date="2025-09" db="UniProtKB">
        <authorList>
            <consortium name="Ensembl"/>
        </authorList>
    </citation>
    <scope>IDENTIFICATION</scope>
</reference>
<dbReference type="FunFam" id="3.30.200.20:FF:000509">
    <property type="entry name" value="Tyrosine-protein kinase receptor UFO"/>
    <property type="match status" value="1"/>
</dbReference>
<evidence type="ECO:0000256" key="4">
    <source>
        <dbReference type="ARBA" id="ARBA00022475"/>
    </source>
</evidence>
<comment type="subcellular location">
    <subcellularLocation>
        <location evidence="1">Cell membrane</location>
        <topology evidence="1">Single-pass type I membrane protein</topology>
    </subcellularLocation>
</comment>
<evidence type="ECO:0000256" key="1">
    <source>
        <dbReference type="ARBA" id="ARBA00004251"/>
    </source>
</evidence>
<feature type="domain" description="Fibronectin type-III" evidence="25">
    <location>
        <begin position="343"/>
        <end position="433"/>
    </location>
</feature>
<dbReference type="PANTHER" id="PTHR24416">
    <property type="entry name" value="TYROSINE-PROTEIN KINASE RECEPTOR"/>
    <property type="match status" value="1"/>
</dbReference>
<dbReference type="Ensembl" id="ENSCCRT00000164046.1">
    <property type="protein sequence ID" value="ENSCCRP00000111824.1"/>
    <property type="gene ID" value="ENSCCRG00000048116.2"/>
</dbReference>
<dbReference type="Pfam" id="PF00041">
    <property type="entry name" value="fn3"/>
    <property type="match status" value="2"/>
</dbReference>
<dbReference type="SMART" id="SM00060">
    <property type="entry name" value="FN3"/>
    <property type="match status" value="2"/>
</dbReference>
<keyword evidence="15" id="KW-1015">Disulfide bond</keyword>
<evidence type="ECO:0000256" key="22">
    <source>
        <dbReference type="SAM" id="Phobius"/>
    </source>
</evidence>
<evidence type="ECO:0000256" key="11">
    <source>
        <dbReference type="ARBA" id="ARBA00022840"/>
    </source>
</evidence>
<organism evidence="26 27">
    <name type="scientific">Cyprinus carpio carpio</name>
    <dbReference type="NCBI Taxonomy" id="630221"/>
    <lineage>
        <taxon>Eukaryota</taxon>
        <taxon>Metazoa</taxon>
        <taxon>Chordata</taxon>
        <taxon>Craniata</taxon>
        <taxon>Vertebrata</taxon>
        <taxon>Euteleostomi</taxon>
        <taxon>Actinopterygii</taxon>
        <taxon>Neopterygii</taxon>
        <taxon>Teleostei</taxon>
        <taxon>Ostariophysi</taxon>
        <taxon>Cypriniformes</taxon>
        <taxon>Cyprinidae</taxon>
        <taxon>Cyprininae</taxon>
        <taxon>Cyprinus</taxon>
    </lineage>
</organism>
<dbReference type="GO" id="GO:0016477">
    <property type="term" value="P:cell migration"/>
    <property type="evidence" value="ECO:0007669"/>
    <property type="project" value="TreeGrafter"/>
</dbReference>
<evidence type="ECO:0000259" key="23">
    <source>
        <dbReference type="PROSITE" id="PS50011"/>
    </source>
</evidence>
<dbReference type="InterPro" id="IPR050122">
    <property type="entry name" value="RTK"/>
</dbReference>
<evidence type="ECO:0000256" key="19">
    <source>
        <dbReference type="ARBA" id="ARBA00051243"/>
    </source>
</evidence>
<keyword evidence="4" id="KW-1003">Cell membrane</keyword>
<dbReference type="SUPFAM" id="SSF56112">
    <property type="entry name" value="Protein kinase-like (PK-like)"/>
    <property type="match status" value="1"/>
</dbReference>
<dbReference type="GO" id="GO:0005886">
    <property type="term" value="C:plasma membrane"/>
    <property type="evidence" value="ECO:0007669"/>
    <property type="project" value="UniProtKB-SubCell"/>
</dbReference>
<dbReference type="GO" id="GO:0043066">
    <property type="term" value="P:negative regulation of apoptotic process"/>
    <property type="evidence" value="ECO:0007669"/>
    <property type="project" value="TreeGrafter"/>
</dbReference>
<dbReference type="InterPro" id="IPR013098">
    <property type="entry name" value="Ig_I-set"/>
</dbReference>
<dbReference type="InterPro" id="IPR003599">
    <property type="entry name" value="Ig_sub"/>
</dbReference>
<dbReference type="GO" id="GO:0007399">
    <property type="term" value="P:nervous system development"/>
    <property type="evidence" value="ECO:0007669"/>
    <property type="project" value="TreeGrafter"/>
</dbReference>
<dbReference type="PROSITE" id="PS00109">
    <property type="entry name" value="PROTEIN_KINASE_TYR"/>
    <property type="match status" value="1"/>
</dbReference>
<dbReference type="InterPro" id="IPR036179">
    <property type="entry name" value="Ig-like_dom_sf"/>
</dbReference>
<dbReference type="GO" id="GO:0001779">
    <property type="term" value="P:natural killer cell differentiation"/>
    <property type="evidence" value="ECO:0007669"/>
    <property type="project" value="TreeGrafter"/>
</dbReference>
<keyword evidence="16" id="KW-0675">Receptor</keyword>
<evidence type="ECO:0000256" key="14">
    <source>
        <dbReference type="ARBA" id="ARBA00023137"/>
    </source>
</evidence>
<evidence type="ECO:0000259" key="24">
    <source>
        <dbReference type="PROSITE" id="PS50835"/>
    </source>
</evidence>
<dbReference type="SMART" id="SM00409">
    <property type="entry name" value="IG"/>
    <property type="match status" value="2"/>
</dbReference>
<dbReference type="InterPro" id="IPR007110">
    <property type="entry name" value="Ig-like_dom"/>
</dbReference>
<dbReference type="Proteomes" id="UP001108240">
    <property type="component" value="Unplaced"/>
</dbReference>
<keyword evidence="9 20" id="KW-0547">Nucleotide-binding</keyword>
<evidence type="ECO:0000256" key="18">
    <source>
        <dbReference type="ARBA" id="ARBA00023319"/>
    </source>
</evidence>
<dbReference type="InterPro" id="IPR008266">
    <property type="entry name" value="Tyr_kinase_AS"/>
</dbReference>
<dbReference type="GO" id="GO:0006909">
    <property type="term" value="P:phagocytosis"/>
    <property type="evidence" value="ECO:0007669"/>
    <property type="project" value="TreeGrafter"/>
</dbReference>
<evidence type="ECO:0000256" key="20">
    <source>
        <dbReference type="PROSITE-ProRule" id="PRU10141"/>
    </source>
</evidence>